<dbReference type="CDD" id="cd14518">
    <property type="entry name" value="DSP_fungal_YVH1"/>
    <property type="match status" value="1"/>
</dbReference>
<protein>
    <recommendedName>
        <fullName evidence="2">protein-tyrosine-phosphatase</fullName>
        <ecNumber evidence="2">3.1.3.48</ecNumber>
    </recommendedName>
</protein>
<proteinExistence type="inferred from homology"/>
<evidence type="ECO:0000259" key="7">
    <source>
        <dbReference type="PROSITE" id="PS50054"/>
    </source>
</evidence>
<accession>A0A6A6GV28</accession>
<dbReference type="OrthoDB" id="2017893at2759"/>
<sequence length="332" mass="37100">MALLDQVPGVQGLYIGGIFSMRRKEALKAANITHVLSVLRLDVDEGLFSPYYHKIVQVDDVDDENLLEHFPVTNKFIQDGLDGGGGVLVHCAMGKSRSAACVMAYMMHKSHMAPSEALTQLQKSRPLCEPNAGFLKQLELFHQMNSPQDLEADPIYQRWLYQREVQLSGECGQAPDTDKIRFEDEHGTLEKGSEEFSLRCRKCRRPLATSQFVTDHKQKGDKLDDSIQAPDHFAQDGSCAHYFLDPLSWMRPELEQGKLDGRLECPKCRTNVGKYAWQGMQCSCGEWIVPGITLARGRVDQIRPRPVGGASMGIRMPPTVGSRVAGRGQENL</sequence>
<feature type="region of interest" description="Disordered" evidence="6">
    <location>
        <begin position="306"/>
        <end position="332"/>
    </location>
</feature>
<dbReference type="InterPro" id="IPR020422">
    <property type="entry name" value="TYR_PHOSPHATASE_DUAL_dom"/>
</dbReference>
<evidence type="ECO:0000256" key="1">
    <source>
        <dbReference type="ARBA" id="ARBA00008601"/>
    </source>
</evidence>
<dbReference type="GO" id="GO:0004725">
    <property type="term" value="F:protein tyrosine phosphatase activity"/>
    <property type="evidence" value="ECO:0007669"/>
    <property type="project" value="UniProtKB-EC"/>
</dbReference>
<dbReference type="PROSITE" id="PS50054">
    <property type="entry name" value="TYR_PHOSPHATASE_DUAL"/>
    <property type="match status" value="1"/>
</dbReference>
<evidence type="ECO:0000259" key="8">
    <source>
        <dbReference type="PROSITE" id="PS50056"/>
    </source>
</evidence>
<feature type="domain" description="Tyrosine specific protein phosphatases" evidence="8">
    <location>
        <begin position="67"/>
        <end position="126"/>
    </location>
</feature>
<keyword evidence="10" id="KW-1185">Reference proteome</keyword>
<dbReference type="PANTHER" id="PTHR45848:SF4">
    <property type="entry name" value="DUAL SPECIFICITY PROTEIN PHOSPHATASE 12"/>
    <property type="match status" value="1"/>
</dbReference>
<dbReference type="PROSITE" id="PS50056">
    <property type="entry name" value="TYR_PHOSPHATASE_2"/>
    <property type="match status" value="1"/>
</dbReference>
<dbReference type="PANTHER" id="PTHR45848">
    <property type="entry name" value="DUAL SPECIFICITY PROTEIN PHOSPHATASE 12 FAMILY MEMBER"/>
    <property type="match status" value="1"/>
</dbReference>
<dbReference type="InterPro" id="IPR000387">
    <property type="entry name" value="Tyr_Pase_dom"/>
</dbReference>
<feature type="active site" description="Phosphocysteine intermediate" evidence="5">
    <location>
        <position position="91"/>
    </location>
</feature>
<organism evidence="9 10">
    <name type="scientific">Viridothelium virens</name>
    <name type="common">Speckled blister lichen</name>
    <name type="synonym">Trypethelium virens</name>
    <dbReference type="NCBI Taxonomy" id="1048519"/>
    <lineage>
        <taxon>Eukaryota</taxon>
        <taxon>Fungi</taxon>
        <taxon>Dikarya</taxon>
        <taxon>Ascomycota</taxon>
        <taxon>Pezizomycotina</taxon>
        <taxon>Dothideomycetes</taxon>
        <taxon>Dothideomycetes incertae sedis</taxon>
        <taxon>Trypetheliales</taxon>
        <taxon>Trypetheliaceae</taxon>
        <taxon>Viridothelium</taxon>
    </lineage>
</organism>
<dbReference type="EC" id="3.1.3.48" evidence="2"/>
<evidence type="ECO:0000256" key="3">
    <source>
        <dbReference type="ARBA" id="ARBA00022801"/>
    </source>
</evidence>
<dbReference type="SMART" id="SM00195">
    <property type="entry name" value="DSPc"/>
    <property type="match status" value="1"/>
</dbReference>
<dbReference type="InterPro" id="IPR016130">
    <property type="entry name" value="Tyr_Pase_AS"/>
</dbReference>
<dbReference type="Gene3D" id="3.90.190.10">
    <property type="entry name" value="Protein tyrosine phosphatase superfamily"/>
    <property type="match status" value="1"/>
</dbReference>
<dbReference type="Proteomes" id="UP000800092">
    <property type="component" value="Unassembled WGS sequence"/>
</dbReference>
<dbReference type="SUPFAM" id="SSF52799">
    <property type="entry name" value="(Phosphotyrosine protein) phosphatases II"/>
    <property type="match status" value="1"/>
</dbReference>
<feature type="domain" description="Tyrosine-protein phosphatase" evidence="7">
    <location>
        <begin position="5"/>
        <end position="147"/>
    </location>
</feature>
<keyword evidence="4" id="KW-0904">Protein phosphatase</keyword>
<dbReference type="EMBL" id="ML991866">
    <property type="protein sequence ID" value="KAF2229350.1"/>
    <property type="molecule type" value="Genomic_DNA"/>
</dbReference>
<comment type="similarity">
    <text evidence="1">Belongs to the protein-tyrosine phosphatase family. Non-receptor class dual specificity subfamily.</text>
</comment>
<reference evidence="9" key="1">
    <citation type="journal article" date="2020" name="Stud. Mycol.">
        <title>101 Dothideomycetes genomes: a test case for predicting lifestyles and emergence of pathogens.</title>
        <authorList>
            <person name="Haridas S."/>
            <person name="Albert R."/>
            <person name="Binder M."/>
            <person name="Bloem J."/>
            <person name="Labutti K."/>
            <person name="Salamov A."/>
            <person name="Andreopoulos B."/>
            <person name="Baker S."/>
            <person name="Barry K."/>
            <person name="Bills G."/>
            <person name="Bluhm B."/>
            <person name="Cannon C."/>
            <person name="Castanera R."/>
            <person name="Culley D."/>
            <person name="Daum C."/>
            <person name="Ezra D."/>
            <person name="Gonzalez J."/>
            <person name="Henrissat B."/>
            <person name="Kuo A."/>
            <person name="Liang C."/>
            <person name="Lipzen A."/>
            <person name="Lutzoni F."/>
            <person name="Magnuson J."/>
            <person name="Mondo S."/>
            <person name="Nolan M."/>
            <person name="Ohm R."/>
            <person name="Pangilinan J."/>
            <person name="Park H.-J."/>
            <person name="Ramirez L."/>
            <person name="Alfaro M."/>
            <person name="Sun H."/>
            <person name="Tritt A."/>
            <person name="Yoshinaga Y."/>
            <person name="Zwiers L.-H."/>
            <person name="Turgeon B."/>
            <person name="Goodwin S."/>
            <person name="Spatafora J."/>
            <person name="Crous P."/>
            <person name="Grigoriev I."/>
        </authorList>
    </citation>
    <scope>NUCLEOTIDE SEQUENCE</scope>
    <source>
        <strain evidence="9">Tuck. ex Michener</strain>
    </source>
</reference>
<keyword evidence="3" id="KW-0378">Hydrolase</keyword>
<evidence type="ECO:0000313" key="10">
    <source>
        <dbReference type="Proteomes" id="UP000800092"/>
    </source>
</evidence>
<name>A0A6A6GV28_VIRVR</name>
<dbReference type="AlphaFoldDB" id="A0A6A6GV28"/>
<dbReference type="PROSITE" id="PS00383">
    <property type="entry name" value="TYR_PHOSPHATASE_1"/>
    <property type="match status" value="1"/>
</dbReference>
<evidence type="ECO:0000256" key="5">
    <source>
        <dbReference type="PIRSR" id="PIRSR000941-50"/>
    </source>
</evidence>
<evidence type="ECO:0000256" key="2">
    <source>
        <dbReference type="ARBA" id="ARBA00013064"/>
    </source>
</evidence>
<evidence type="ECO:0000256" key="6">
    <source>
        <dbReference type="SAM" id="MobiDB-lite"/>
    </source>
</evidence>
<dbReference type="GO" id="GO:0005634">
    <property type="term" value="C:nucleus"/>
    <property type="evidence" value="ECO:0007669"/>
    <property type="project" value="TreeGrafter"/>
</dbReference>
<dbReference type="InterPro" id="IPR029021">
    <property type="entry name" value="Prot-tyrosine_phosphatase-like"/>
</dbReference>
<dbReference type="PIRSF" id="PIRSF000941">
    <property type="entry name" value="DUSP12"/>
    <property type="match status" value="1"/>
</dbReference>
<evidence type="ECO:0000313" key="9">
    <source>
        <dbReference type="EMBL" id="KAF2229350.1"/>
    </source>
</evidence>
<evidence type="ECO:0000256" key="4">
    <source>
        <dbReference type="ARBA" id="ARBA00022912"/>
    </source>
</evidence>
<dbReference type="InterPro" id="IPR016278">
    <property type="entry name" value="DUSP12"/>
</dbReference>
<dbReference type="InterPro" id="IPR000340">
    <property type="entry name" value="Dual-sp_phosphatase_cat-dom"/>
</dbReference>
<dbReference type="Pfam" id="PF00782">
    <property type="entry name" value="DSPc"/>
    <property type="match status" value="1"/>
</dbReference>
<dbReference type="GO" id="GO:0008138">
    <property type="term" value="F:protein tyrosine/serine/threonine phosphatase activity"/>
    <property type="evidence" value="ECO:0007669"/>
    <property type="project" value="InterPro"/>
</dbReference>
<gene>
    <name evidence="9" type="ORF">EV356DRAFT_493931</name>
</gene>